<feature type="transmembrane region" description="Helical" evidence="1">
    <location>
        <begin position="7"/>
        <end position="28"/>
    </location>
</feature>
<proteinExistence type="predicted"/>
<sequence length="134" mass="15592">MVKINRPFFFTYSVFLFLLSCFISWFSLSGYVDFFQSSDIIIFSWMLGLMVFGSPIIFYFSYFGFLSAIKNKPIKMNGKLSNVLIFVFIFGVIISFISSVYISYALNEKGYTTCPKISWMDPNKYVKYTALCKE</sequence>
<name>A0AAE9NSE6_9GAMM</name>
<feature type="transmembrane region" description="Helical" evidence="1">
    <location>
        <begin position="83"/>
        <end position="106"/>
    </location>
</feature>
<dbReference type="Pfam" id="PF06836">
    <property type="entry name" value="DUF1240"/>
    <property type="match status" value="1"/>
</dbReference>
<evidence type="ECO:0000313" key="3">
    <source>
        <dbReference type="Proteomes" id="UP001059272"/>
    </source>
</evidence>
<dbReference type="RefSeq" id="WP_258883021.1">
    <property type="nucleotide sequence ID" value="NZ_CP090065.1"/>
</dbReference>
<dbReference type="InterPro" id="IPR010665">
    <property type="entry name" value="DUF1240"/>
</dbReference>
<accession>A0AAE9NSE6</accession>
<dbReference type="KEGG" id="ppoo:LW347_17720"/>
<protein>
    <submittedName>
        <fullName evidence="2">DUF1240 domain-containing protein</fullName>
    </submittedName>
</protein>
<keyword evidence="1" id="KW-0812">Transmembrane</keyword>
<organism evidence="2 3">
    <name type="scientific">Pectobacterium polonicum</name>
    <dbReference type="NCBI Taxonomy" id="2485124"/>
    <lineage>
        <taxon>Bacteria</taxon>
        <taxon>Pseudomonadati</taxon>
        <taxon>Pseudomonadota</taxon>
        <taxon>Gammaproteobacteria</taxon>
        <taxon>Enterobacterales</taxon>
        <taxon>Pectobacteriaceae</taxon>
        <taxon>Pectobacterium</taxon>
    </lineage>
</organism>
<dbReference type="PROSITE" id="PS51257">
    <property type="entry name" value="PROKAR_LIPOPROTEIN"/>
    <property type="match status" value="1"/>
</dbReference>
<evidence type="ECO:0000256" key="1">
    <source>
        <dbReference type="SAM" id="Phobius"/>
    </source>
</evidence>
<keyword evidence="1" id="KW-0472">Membrane</keyword>
<dbReference type="AlphaFoldDB" id="A0AAE9NSE6"/>
<keyword evidence="1" id="KW-1133">Transmembrane helix</keyword>
<reference evidence="2" key="1">
    <citation type="submission" date="2021-12" db="EMBL/GenBank/DDBJ databases">
        <title>Genome sequence of novel Pectobacterium sp. causing blackleg.</title>
        <authorList>
            <person name="Wang J."/>
        </authorList>
    </citation>
    <scope>NUCLEOTIDE SEQUENCE</scope>
    <source>
        <strain evidence="2">BY21311</strain>
    </source>
</reference>
<dbReference type="EMBL" id="CP090065">
    <property type="protein sequence ID" value="UVO07666.1"/>
    <property type="molecule type" value="Genomic_DNA"/>
</dbReference>
<dbReference type="Proteomes" id="UP001059272">
    <property type="component" value="Chromosome"/>
</dbReference>
<evidence type="ECO:0000313" key="2">
    <source>
        <dbReference type="EMBL" id="UVO07666.1"/>
    </source>
</evidence>
<feature type="transmembrane region" description="Helical" evidence="1">
    <location>
        <begin position="40"/>
        <end position="62"/>
    </location>
</feature>
<gene>
    <name evidence="2" type="ORF">LW347_17720</name>
</gene>